<dbReference type="AlphaFoldDB" id="A0A0A1DRQ7"/>
<evidence type="ECO:0000259" key="2">
    <source>
        <dbReference type="Pfam" id="PF24481"/>
    </source>
</evidence>
<reference evidence="3 4" key="1">
    <citation type="journal article" date="2015" name="Genome Announc.">
        <title>Complete Genome Sequence of Steroid-Transforming Nocardioides simplex VKM Ac-2033D.</title>
        <authorList>
            <person name="Shtratnikova V.Y."/>
            <person name="Schelkunov M.I."/>
            <person name="Pekov Y.A."/>
            <person name="Fokina V.V."/>
            <person name="Logacheva M.D."/>
            <person name="Sokolov S.L."/>
            <person name="Bragin E.Y."/>
            <person name="Ashapkin V.V."/>
            <person name="Donova M.V."/>
        </authorList>
    </citation>
    <scope>NUCLEOTIDE SEQUENCE [LARGE SCALE GENOMIC DNA]</scope>
    <source>
        <strain evidence="3 4">VKM Ac-2033D</strain>
    </source>
</reference>
<dbReference type="RefSeq" id="WP_038679909.1">
    <property type="nucleotide sequence ID" value="NZ_BJMC01000028.1"/>
</dbReference>
<evidence type="ECO:0000313" key="4">
    <source>
        <dbReference type="Proteomes" id="UP000030300"/>
    </source>
</evidence>
<dbReference type="Gene3D" id="1.10.287.1490">
    <property type="match status" value="1"/>
</dbReference>
<dbReference type="PANTHER" id="PTHR39082:SF1">
    <property type="entry name" value="SCAVENGER RECEPTOR CLASS A MEMBER 3"/>
    <property type="match status" value="1"/>
</dbReference>
<evidence type="ECO:0000313" key="3">
    <source>
        <dbReference type="EMBL" id="AIY18050.1"/>
    </source>
</evidence>
<protein>
    <submittedName>
        <fullName evidence="3">Uncharacterized protein</fullName>
    </submittedName>
</protein>
<dbReference type="eggNOG" id="COG1579">
    <property type="taxonomic scope" value="Bacteria"/>
</dbReference>
<dbReference type="PANTHER" id="PTHR39082">
    <property type="entry name" value="PHOSPHOLIPASE C-BETA-2-RELATED"/>
    <property type="match status" value="1"/>
</dbReference>
<feature type="domain" description="CT398-like coiled coil hairpin" evidence="2">
    <location>
        <begin position="14"/>
        <end position="194"/>
    </location>
</feature>
<sequence>MNADPAAQLRLLDLQALDSQVDQLRHQRSNPAEAAEIKDLLGKRADVDGRLRDQRIVVDDLAAAQAKADADVEQVKARRTRDRDRMDSGAISNPKDLERMQHELASLERRISTLEDEELEVMEQLEEAQSGFAELTAAIDDLDARLGVLTTARDEKTAVIDAEIASVSAGRAAIVAELPADLVALYEKLRASKGGVAVGALRARQCGGCQLSLDAGELSDIRATPADVVLRHEECQRILVRTPESGI</sequence>
<dbReference type="InterPro" id="IPR056003">
    <property type="entry name" value="CT398_CC_hairpin"/>
</dbReference>
<dbReference type="Pfam" id="PF02591">
    <property type="entry name" value="Zn_ribbon_9"/>
    <property type="match status" value="1"/>
</dbReference>
<dbReference type="STRING" id="2045.KR76_17030"/>
<dbReference type="GeneID" id="96610524"/>
<name>A0A0A1DRQ7_NOCSI</name>
<evidence type="ECO:0000259" key="1">
    <source>
        <dbReference type="Pfam" id="PF02591"/>
    </source>
</evidence>
<dbReference type="HOGENOM" id="CLU_073076_0_0_11"/>
<dbReference type="Pfam" id="PF24481">
    <property type="entry name" value="CT398_CC"/>
    <property type="match status" value="1"/>
</dbReference>
<organism evidence="3 4">
    <name type="scientific">Nocardioides simplex</name>
    <name type="common">Arthrobacter simplex</name>
    <dbReference type="NCBI Taxonomy" id="2045"/>
    <lineage>
        <taxon>Bacteria</taxon>
        <taxon>Bacillati</taxon>
        <taxon>Actinomycetota</taxon>
        <taxon>Actinomycetes</taxon>
        <taxon>Propionibacteriales</taxon>
        <taxon>Nocardioidaceae</taxon>
        <taxon>Pimelobacter</taxon>
    </lineage>
</organism>
<dbReference type="InterPro" id="IPR003743">
    <property type="entry name" value="Zf-RING_7"/>
</dbReference>
<gene>
    <name evidence="3" type="ORF">KR76_17030</name>
</gene>
<keyword evidence="4" id="KW-1185">Reference proteome</keyword>
<dbReference type="KEGG" id="psim:KR76_17030"/>
<proteinExistence type="predicted"/>
<dbReference type="Proteomes" id="UP000030300">
    <property type="component" value="Chromosome"/>
</dbReference>
<feature type="domain" description="C4-type zinc ribbon" evidence="1">
    <location>
        <begin position="206"/>
        <end position="239"/>
    </location>
</feature>
<accession>A0A0A1DRQ7</accession>
<dbReference type="InterPro" id="IPR052376">
    <property type="entry name" value="Oxidative_Scav/Glycosyltrans"/>
</dbReference>
<dbReference type="EMBL" id="CP009896">
    <property type="protein sequence ID" value="AIY18050.1"/>
    <property type="molecule type" value="Genomic_DNA"/>
</dbReference>